<dbReference type="OrthoDB" id="1388414at2759"/>
<evidence type="ECO:0000256" key="4">
    <source>
        <dbReference type="ARBA" id="ARBA00022821"/>
    </source>
</evidence>
<proteinExistence type="inferred from homology"/>
<evidence type="ECO:0000256" key="10">
    <source>
        <dbReference type="SAM" id="Phobius"/>
    </source>
</evidence>
<keyword evidence="4 8" id="KW-0611">Plant defense</keyword>
<feature type="transmembrane region" description="Helical" evidence="10">
    <location>
        <begin position="280"/>
        <end position="298"/>
    </location>
</feature>
<feature type="transmembrane region" description="Helical" evidence="10">
    <location>
        <begin position="255"/>
        <end position="274"/>
    </location>
</feature>
<evidence type="ECO:0000256" key="2">
    <source>
        <dbReference type="ARBA" id="ARBA00006574"/>
    </source>
</evidence>
<organism evidence="11 12">
    <name type="scientific">Gossypium anomalum</name>
    <dbReference type="NCBI Taxonomy" id="47600"/>
    <lineage>
        <taxon>Eukaryota</taxon>
        <taxon>Viridiplantae</taxon>
        <taxon>Streptophyta</taxon>
        <taxon>Embryophyta</taxon>
        <taxon>Tracheophyta</taxon>
        <taxon>Spermatophyta</taxon>
        <taxon>Magnoliopsida</taxon>
        <taxon>eudicotyledons</taxon>
        <taxon>Gunneridae</taxon>
        <taxon>Pentapetalae</taxon>
        <taxon>rosids</taxon>
        <taxon>malvids</taxon>
        <taxon>Malvales</taxon>
        <taxon>Malvaceae</taxon>
        <taxon>Malvoideae</taxon>
        <taxon>Gossypium</taxon>
    </lineage>
</organism>
<reference evidence="11 12" key="1">
    <citation type="journal article" date="2021" name="bioRxiv">
        <title>The Gossypium anomalum genome as a resource for cotton improvement and evolutionary analysis of hybrid incompatibility.</title>
        <authorList>
            <person name="Grover C.E."/>
            <person name="Yuan D."/>
            <person name="Arick M.A."/>
            <person name="Miller E.R."/>
            <person name="Hu G."/>
            <person name="Peterson D.G."/>
            <person name="Wendel J.F."/>
            <person name="Udall J.A."/>
        </authorList>
    </citation>
    <scope>NUCLEOTIDE SEQUENCE [LARGE SCALE GENOMIC DNA]</scope>
    <source>
        <strain evidence="11">JFW-Udall</strain>
        <tissue evidence="11">Leaf</tissue>
    </source>
</reference>
<dbReference type="GO" id="GO:0016020">
    <property type="term" value="C:membrane"/>
    <property type="evidence" value="ECO:0007669"/>
    <property type="project" value="UniProtKB-SubCell"/>
</dbReference>
<evidence type="ECO:0000313" key="11">
    <source>
        <dbReference type="EMBL" id="KAG8495177.1"/>
    </source>
</evidence>
<accession>A0A8J5ZC90</accession>
<evidence type="ECO:0000256" key="3">
    <source>
        <dbReference type="ARBA" id="ARBA00022692"/>
    </source>
</evidence>
<feature type="region of interest" description="Disordered" evidence="9">
    <location>
        <begin position="441"/>
        <end position="465"/>
    </location>
</feature>
<comment type="similarity">
    <text evidence="2 8">Belongs to the MLO family.</text>
</comment>
<dbReference type="EMBL" id="JAHUZN010000005">
    <property type="protein sequence ID" value="KAG8495177.1"/>
    <property type="molecule type" value="Genomic_DNA"/>
</dbReference>
<dbReference type="Proteomes" id="UP000701853">
    <property type="component" value="Chromosome 5"/>
</dbReference>
<keyword evidence="12" id="KW-1185">Reference proteome</keyword>
<dbReference type="PANTHER" id="PTHR31942">
    <property type="entry name" value="MLO-LIKE PROTEIN 1"/>
    <property type="match status" value="1"/>
</dbReference>
<comment type="subcellular location">
    <subcellularLocation>
        <location evidence="1 8">Membrane</location>
        <topology evidence="1 8">Multi-pass membrane protein</topology>
    </subcellularLocation>
</comment>
<keyword evidence="6 8" id="KW-0472">Membrane</keyword>
<comment type="domain">
    <text evidence="8">The C-terminus contains a calmodulin-binding domain, which binds calmodulin in a calcium-dependent fashion.</text>
</comment>
<evidence type="ECO:0000256" key="9">
    <source>
        <dbReference type="SAM" id="MobiDB-lite"/>
    </source>
</evidence>
<evidence type="ECO:0000256" key="8">
    <source>
        <dbReference type="RuleBase" id="RU280816"/>
    </source>
</evidence>
<dbReference type="GO" id="GO:0005516">
    <property type="term" value="F:calmodulin binding"/>
    <property type="evidence" value="ECO:0007669"/>
    <property type="project" value="UniProtKB-KW"/>
</dbReference>
<keyword evidence="8" id="KW-0112">Calmodulin-binding</keyword>
<feature type="transmembrane region" description="Helical" evidence="10">
    <location>
        <begin position="19"/>
        <end position="40"/>
    </location>
</feature>
<evidence type="ECO:0000256" key="5">
    <source>
        <dbReference type="ARBA" id="ARBA00022989"/>
    </source>
</evidence>
<keyword evidence="7 8" id="KW-0568">Pathogenesis-related protein</keyword>
<feature type="transmembrane region" description="Helical" evidence="10">
    <location>
        <begin position="61"/>
        <end position="82"/>
    </location>
</feature>
<feature type="transmembrane region" description="Helical" evidence="10">
    <location>
        <begin position="154"/>
        <end position="175"/>
    </location>
</feature>
<sequence>MAAGEEASTSRSLQETPTWAVATVCFVFISLSIIIEYLIHRISNWLKRRRKIALFDAVEKLKSVLMVLGFMSLILTVSRSFISKICIPNEVANSMLPCRKTLDSIRTTQDLGYDQIWSVHGLHERILDDENVSPEYCDSKGKTSLISEEGANQLSIFIFVLAAMQIVYTVLTMALGRAKMRRWKTWEKETRTVEYQAANDASIVLWTKCFFQQFFNSVAKVDYLTLRHGFVATHLSVGSSFNFQKYIQRSLEDDFKIIVGISPFMWFLVVIFLLVDVHGWNVYLWVSFLPLTIVLIMGTKLQVILAKMAHRVEDQNSVIQGAPLVQPNDNFFWFNNPKFVLTLLHYTLFMNAFEVAFFVWVTTQYGIKSCYHENREIIAIRVVLAVTVQVICSYVTLPLYALVTQMGSNFKKAVLEEQTTNAIKQWHAGVKLKRKKQRLSSQAAADDFPENSTTISTVDSSSHQPPTLASFEIGSSLEIQEAGPAMPTSVAVEIQMASMERKLERDYPVI</sequence>
<name>A0A8J5ZC90_9ROSI</name>
<dbReference type="PANTHER" id="PTHR31942:SF89">
    <property type="entry name" value="MLO-LIKE PROTEIN 3"/>
    <property type="match status" value="1"/>
</dbReference>
<keyword evidence="3 8" id="KW-0812">Transmembrane</keyword>
<protein>
    <recommendedName>
        <fullName evidence="8">MLO-like protein</fullName>
    </recommendedName>
</protein>
<feature type="transmembrane region" description="Helical" evidence="10">
    <location>
        <begin position="339"/>
        <end position="360"/>
    </location>
</feature>
<feature type="transmembrane region" description="Helical" evidence="10">
    <location>
        <begin position="380"/>
        <end position="403"/>
    </location>
</feature>
<evidence type="ECO:0000313" key="12">
    <source>
        <dbReference type="Proteomes" id="UP000701853"/>
    </source>
</evidence>
<dbReference type="Pfam" id="PF03094">
    <property type="entry name" value="Mlo"/>
    <property type="match status" value="1"/>
</dbReference>
<dbReference type="InterPro" id="IPR004326">
    <property type="entry name" value="Mlo"/>
</dbReference>
<comment type="caution">
    <text evidence="11">The sequence shown here is derived from an EMBL/GenBank/DDBJ whole genome shotgun (WGS) entry which is preliminary data.</text>
</comment>
<comment type="function">
    <text evidence="8">May be involved in modulation of pathogen defense and leaf cell death.</text>
</comment>
<dbReference type="AlphaFoldDB" id="A0A8J5ZC90"/>
<evidence type="ECO:0000256" key="1">
    <source>
        <dbReference type="ARBA" id="ARBA00004141"/>
    </source>
</evidence>
<dbReference type="GO" id="GO:0006952">
    <property type="term" value="P:defense response"/>
    <property type="evidence" value="ECO:0007669"/>
    <property type="project" value="UniProtKB-KW"/>
</dbReference>
<feature type="compositionally biased region" description="Polar residues" evidence="9">
    <location>
        <begin position="450"/>
        <end position="465"/>
    </location>
</feature>
<keyword evidence="5 8" id="KW-1133">Transmembrane helix</keyword>
<evidence type="ECO:0000256" key="6">
    <source>
        <dbReference type="ARBA" id="ARBA00023136"/>
    </source>
</evidence>
<gene>
    <name evidence="8" type="primary">MLO</name>
    <name evidence="11" type="ORF">CXB51_012847</name>
</gene>
<evidence type="ECO:0000256" key="7">
    <source>
        <dbReference type="ARBA" id="ARBA00023265"/>
    </source>
</evidence>